<sequence length="61" mass="7131">MTYRKHWSTSTDFKLYEQLRALSAKTRIPVSRLLDEAIEDLLVKHNFIFSSGEFEGNSPQK</sequence>
<dbReference type="AlphaFoldDB" id="A0A0H5Q4Y1"/>
<reference evidence="2" key="1">
    <citation type="submission" date="2015-06" db="EMBL/GenBank/DDBJ databases">
        <authorList>
            <person name="Joergensen T."/>
        </authorList>
    </citation>
    <scope>NUCLEOTIDE SEQUENCE</scope>
    <source>
        <plasmid evidence="2">pRGFK1328</plasmid>
    </source>
</reference>
<keyword evidence="2" id="KW-0614">Plasmid</keyword>
<reference evidence="2" key="2">
    <citation type="submission" date="2015-07" db="EMBL/GenBank/DDBJ databases">
        <title>Plasmids, circular viruses and viroids from rat gut.</title>
        <authorList>
            <person name="Jorgensen T.J."/>
            <person name="Hansen M.A."/>
            <person name="Xu Z."/>
            <person name="Tabak M.A."/>
            <person name="Sorensen S.J."/>
            <person name="Hansen L.H."/>
        </authorList>
    </citation>
    <scope>NUCLEOTIDE SEQUENCE</scope>
    <source>
        <plasmid evidence="2">pRGFK1328</plasmid>
    </source>
</reference>
<name>A0A0H5Q4Y1_9ZZZZ</name>
<feature type="domain" description="Predicted DNA-binding protein ribbon-helix-helix" evidence="1">
    <location>
        <begin position="8"/>
        <end position="46"/>
    </location>
</feature>
<dbReference type="Pfam" id="PF12651">
    <property type="entry name" value="RHH_3"/>
    <property type="match status" value="1"/>
</dbReference>
<evidence type="ECO:0000313" key="2">
    <source>
        <dbReference type="EMBL" id="CRY96918.1"/>
    </source>
</evidence>
<protein>
    <recommendedName>
        <fullName evidence="1">Predicted DNA-binding protein ribbon-helix-helix domain-containing protein</fullName>
    </recommendedName>
</protein>
<evidence type="ECO:0000259" key="1">
    <source>
        <dbReference type="Pfam" id="PF12651"/>
    </source>
</evidence>
<proteinExistence type="predicted"/>
<accession>A0A0H5Q4Y1</accession>
<dbReference type="InterPro" id="IPR038733">
    <property type="entry name" value="Predicted_DNA_bind_prot_RHH"/>
</dbReference>
<geneLocation type="plasmid" evidence="2">
    <name>pRGFK1328</name>
</geneLocation>
<organism evidence="2">
    <name type="scientific">uncultured prokaryote</name>
    <dbReference type="NCBI Taxonomy" id="198431"/>
    <lineage>
        <taxon>unclassified sequences</taxon>
        <taxon>environmental samples</taxon>
    </lineage>
</organism>
<dbReference type="EMBL" id="LN853894">
    <property type="protein sequence ID" value="CRY96918.1"/>
    <property type="molecule type" value="Genomic_DNA"/>
</dbReference>